<evidence type="ECO:0000256" key="3">
    <source>
        <dbReference type="ARBA" id="ARBA00022487"/>
    </source>
</evidence>
<dbReference type="GO" id="GO:0046294">
    <property type="term" value="P:formaldehyde catabolic process"/>
    <property type="evidence" value="ECO:0007669"/>
    <property type="project" value="InterPro"/>
</dbReference>
<gene>
    <name evidence="9" type="primary">fghA</name>
    <name evidence="9" type="ORF">NDO55_11530</name>
</gene>
<dbReference type="EMBL" id="JAMSHT010000001">
    <property type="protein sequence ID" value="MCM8558450.1"/>
    <property type="molecule type" value="Genomic_DNA"/>
</dbReference>
<dbReference type="Proteomes" id="UP001155128">
    <property type="component" value="Unassembled WGS sequence"/>
</dbReference>
<dbReference type="NCBIfam" id="TIGR02821">
    <property type="entry name" value="fghA_ester_D"/>
    <property type="match status" value="1"/>
</dbReference>
<dbReference type="GO" id="GO:0005829">
    <property type="term" value="C:cytosol"/>
    <property type="evidence" value="ECO:0007669"/>
    <property type="project" value="TreeGrafter"/>
</dbReference>
<evidence type="ECO:0000256" key="6">
    <source>
        <dbReference type="NCBIfam" id="TIGR02821"/>
    </source>
</evidence>
<comment type="caution">
    <text evidence="9">The sequence shown here is derived from an EMBL/GenBank/DDBJ whole genome shotgun (WGS) entry which is preliminary data.</text>
</comment>
<dbReference type="EC" id="3.1.2.12" evidence="2 6"/>
<dbReference type="AlphaFoldDB" id="A0A9X2EI25"/>
<dbReference type="InterPro" id="IPR029058">
    <property type="entry name" value="AB_hydrolase_fold"/>
</dbReference>
<comment type="catalytic activity">
    <reaction evidence="5 8">
        <text>S-formylglutathione + H2O = formate + glutathione + H(+)</text>
        <dbReference type="Rhea" id="RHEA:14961"/>
        <dbReference type="ChEBI" id="CHEBI:15377"/>
        <dbReference type="ChEBI" id="CHEBI:15378"/>
        <dbReference type="ChEBI" id="CHEBI:15740"/>
        <dbReference type="ChEBI" id="CHEBI:57688"/>
        <dbReference type="ChEBI" id="CHEBI:57925"/>
        <dbReference type="EC" id="3.1.2.12"/>
    </reaction>
</comment>
<accession>A0A9X2EI25</accession>
<keyword evidence="3 8" id="KW-0719">Serine esterase</keyword>
<evidence type="ECO:0000256" key="4">
    <source>
        <dbReference type="ARBA" id="ARBA00022801"/>
    </source>
</evidence>
<evidence type="ECO:0000256" key="8">
    <source>
        <dbReference type="RuleBase" id="RU363068"/>
    </source>
</evidence>
<organism evidence="9 10">
    <name type="scientific">Sphingomicrobium sediminis</name>
    <dbReference type="NCBI Taxonomy" id="2950949"/>
    <lineage>
        <taxon>Bacteria</taxon>
        <taxon>Pseudomonadati</taxon>
        <taxon>Pseudomonadota</taxon>
        <taxon>Alphaproteobacteria</taxon>
        <taxon>Sphingomonadales</taxon>
        <taxon>Sphingomonadaceae</taxon>
        <taxon>Sphingomicrobium</taxon>
    </lineage>
</organism>
<dbReference type="Pfam" id="PF00756">
    <property type="entry name" value="Esterase"/>
    <property type="match status" value="1"/>
</dbReference>
<feature type="active site" description="Charge relay system" evidence="7">
    <location>
        <position position="226"/>
    </location>
</feature>
<comment type="similarity">
    <text evidence="1 8">Belongs to the esterase D family.</text>
</comment>
<evidence type="ECO:0000256" key="1">
    <source>
        <dbReference type="ARBA" id="ARBA00005622"/>
    </source>
</evidence>
<dbReference type="InterPro" id="IPR000801">
    <property type="entry name" value="Esterase-like"/>
</dbReference>
<evidence type="ECO:0000313" key="10">
    <source>
        <dbReference type="Proteomes" id="UP001155128"/>
    </source>
</evidence>
<dbReference type="InterPro" id="IPR014186">
    <property type="entry name" value="S-formylglutathione_hydrol"/>
</dbReference>
<comment type="function">
    <text evidence="8">Serine hydrolase involved in the detoxification of formaldehyde.</text>
</comment>
<feature type="active site" description="Charge relay system" evidence="7">
    <location>
        <position position="259"/>
    </location>
</feature>
<reference evidence="9" key="1">
    <citation type="submission" date="2022-06" db="EMBL/GenBank/DDBJ databases">
        <title>Sphingomicrobium sedimins sp. nov., a marine bacterium isolated from tidal flat.</title>
        <authorList>
            <person name="Kim C.-H."/>
            <person name="Yoo Y."/>
            <person name="Kim J.-J."/>
        </authorList>
    </citation>
    <scope>NUCLEOTIDE SEQUENCE</scope>
    <source>
        <strain evidence="9">GRR-S6-50</strain>
    </source>
</reference>
<dbReference type="RefSeq" id="WP_252115342.1">
    <property type="nucleotide sequence ID" value="NZ_JAMSHT010000001.1"/>
</dbReference>
<evidence type="ECO:0000256" key="7">
    <source>
        <dbReference type="PIRSR" id="PIRSR614186-1"/>
    </source>
</evidence>
<keyword evidence="4 8" id="KW-0378">Hydrolase</keyword>
<keyword evidence="10" id="KW-1185">Reference proteome</keyword>
<protein>
    <recommendedName>
        <fullName evidence="2 6">S-formylglutathione hydrolase</fullName>
        <ecNumber evidence="2 6">3.1.2.12</ecNumber>
    </recommendedName>
</protein>
<dbReference type="GO" id="GO:0052689">
    <property type="term" value="F:carboxylic ester hydrolase activity"/>
    <property type="evidence" value="ECO:0007669"/>
    <property type="project" value="UniProtKB-KW"/>
</dbReference>
<evidence type="ECO:0000256" key="5">
    <source>
        <dbReference type="ARBA" id="ARBA00047590"/>
    </source>
</evidence>
<dbReference type="GO" id="GO:0018738">
    <property type="term" value="F:S-formylglutathione hydrolase activity"/>
    <property type="evidence" value="ECO:0007669"/>
    <property type="project" value="UniProtKB-UniRule"/>
</dbReference>
<evidence type="ECO:0000313" key="9">
    <source>
        <dbReference type="EMBL" id="MCM8558450.1"/>
    </source>
</evidence>
<evidence type="ECO:0000256" key="2">
    <source>
        <dbReference type="ARBA" id="ARBA00012479"/>
    </source>
</evidence>
<name>A0A9X2EI25_9SPHN</name>
<dbReference type="PANTHER" id="PTHR10061">
    <property type="entry name" value="S-FORMYLGLUTATHIONE HYDROLASE"/>
    <property type="match status" value="1"/>
</dbReference>
<proteinExistence type="inferred from homology"/>
<dbReference type="SUPFAM" id="SSF53474">
    <property type="entry name" value="alpha/beta-Hydrolases"/>
    <property type="match status" value="1"/>
</dbReference>
<dbReference type="FunFam" id="3.40.50.1820:FF:000002">
    <property type="entry name" value="S-formylglutathione hydrolase"/>
    <property type="match status" value="1"/>
</dbReference>
<dbReference type="Gene3D" id="3.40.50.1820">
    <property type="entry name" value="alpha/beta hydrolase"/>
    <property type="match status" value="1"/>
</dbReference>
<sequence length="282" mass="31034">MSIETVDSWVSHGGRQGVYRHKSEATGTEMTFSVFVPPHLEGTQLPVLWYLSGLTCTHANVTEKGEYRAACAEHGIIFVAPDTSPRGEGVPDDSAGHWDFGLGAGFYVDATQKPYAANYRMWSYISEELPKIIAECFPADMSRQAISGHSMGGHGALVAGLREPGRYRSVSAFSPIVHPSSVPWGKKAFELYLGEERKDWRAYDAVQLIEDGHKRKELLVDVGTEDPFLHEQLCPEALEAACGGAGIGLTLRRQSGYDHSYYFVSTFLADHVAWHAARLKGD</sequence>
<feature type="active site" description="Charge relay system" evidence="7">
    <location>
        <position position="150"/>
    </location>
</feature>
<dbReference type="PANTHER" id="PTHR10061:SF0">
    <property type="entry name" value="S-FORMYLGLUTATHIONE HYDROLASE"/>
    <property type="match status" value="1"/>
</dbReference>